<evidence type="ECO:0000256" key="1">
    <source>
        <dbReference type="SAM" id="MobiDB-lite"/>
    </source>
</evidence>
<dbReference type="Pfam" id="PF00170">
    <property type="entry name" value="bZIP_1"/>
    <property type="match status" value="1"/>
</dbReference>
<dbReference type="InterPro" id="IPR046347">
    <property type="entry name" value="bZIP_sf"/>
</dbReference>
<feature type="region of interest" description="Disordered" evidence="1">
    <location>
        <begin position="1"/>
        <end position="119"/>
    </location>
</feature>
<evidence type="ECO:0000313" key="3">
    <source>
        <dbReference type="EMBL" id="CAB0033138.1"/>
    </source>
</evidence>
<dbReference type="OrthoDB" id="6606299at2759"/>
<evidence type="ECO:0000313" key="4">
    <source>
        <dbReference type="Proteomes" id="UP000479190"/>
    </source>
</evidence>
<dbReference type="PROSITE" id="PS50217">
    <property type="entry name" value="BZIP"/>
    <property type="match status" value="1"/>
</dbReference>
<name>A0A6H5ICS2_9HYME</name>
<accession>A0A6H5ICS2</accession>
<proteinExistence type="predicted"/>
<feature type="compositionally biased region" description="Acidic residues" evidence="1">
    <location>
        <begin position="11"/>
        <end position="28"/>
    </location>
</feature>
<feature type="domain" description="BZIP" evidence="2">
    <location>
        <begin position="108"/>
        <end position="162"/>
    </location>
</feature>
<dbReference type="EMBL" id="CADCXV010000699">
    <property type="protein sequence ID" value="CAB0033138.1"/>
    <property type="molecule type" value="Genomic_DNA"/>
</dbReference>
<dbReference type="GO" id="GO:0003700">
    <property type="term" value="F:DNA-binding transcription factor activity"/>
    <property type="evidence" value="ECO:0007669"/>
    <property type="project" value="InterPro"/>
</dbReference>
<gene>
    <name evidence="3" type="ORF">TBRA_LOCUS5058</name>
</gene>
<organism evidence="3 4">
    <name type="scientific">Trichogramma brassicae</name>
    <dbReference type="NCBI Taxonomy" id="86971"/>
    <lineage>
        <taxon>Eukaryota</taxon>
        <taxon>Metazoa</taxon>
        <taxon>Ecdysozoa</taxon>
        <taxon>Arthropoda</taxon>
        <taxon>Hexapoda</taxon>
        <taxon>Insecta</taxon>
        <taxon>Pterygota</taxon>
        <taxon>Neoptera</taxon>
        <taxon>Endopterygota</taxon>
        <taxon>Hymenoptera</taxon>
        <taxon>Apocrita</taxon>
        <taxon>Proctotrupomorpha</taxon>
        <taxon>Chalcidoidea</taxon>
        <taxon>Trichogrammatidae</taxon>
        <taxon>Trichogramma</taxon>
    </lineage>
</organism>
<dbReference type="GO" id="GO:0005634">
    <property type="term" value="C:nucleus"/>
    <property type="evidence" value="ECO:0007669"/>
    <property type="project" value="UniProtKB-ARBA"/>
</dbReference>
<feature type="compositionally biased region" description="Low complexity" evidence="1">
    <location>
        <begin position="75"/>
        <end position="92"/>
    </location>
</feature>
<dbReference type="Proteomes" id="UP000479190">
    <property type="component" value="Unassembled WGS sequence"/>
</dbReference>
<feature type="compositionally biased region" description="Low complexity" evidence="1">
    <location>
        <begin position="50"/>
        <end position="65"/>
    </location>
</feature>
<keyword evidence="4" id="KW-1185">Reference proteome</keyword>
<dbReference type="InterPro" id="IPR004827">
    <property type="entry name" value="bZIP"/>
</dbReference>
<dbReference type="SUPFAM" id="SSF57959">
    <property type="entry name" value="Leucine zipper domain"/>
    <property type="match status" value="1"/>
</dbReference>
<sequence length="272" mass="30541">MAHKRPQYGEYADESFSSDDDYYPDDAMEERQRGGSSTSSRVSSSRRRSTSASNNNRQSTTTTSSYVAGQDDLQQMEQQGQQQEQQQAPAAGARRRGRGPSKRPCLNKNALMARENRQRKKEYVEKIEAELASLQKENHELRSTIECQSGEIKKLSCEVKYLKNVLRNDTLVTTLMKAMNDSLKKLHGGKRQLQQQDATGVVTVESSGSTTPRDESEGLSKPCPELMNHVSNIFTGLGRVTDSDVIVTALRFVHKDHFNLILEAWNDPANLQ</sequence>
<feature type="compositionally biased region" description="Polar residues" evidence="1">
    <location>
        <begin position="192"/>
        <end position="211"/>
    </location>
</feature>
<dbReference type="AlphaFoldDB" id="A0A6H5ICS2"/>
<protein>
    <recommendedName>
        <fullName evidence="2">BZIP domain-containing protein</fullName>
    </recommendedName>
</protein>
<reference evidence="3 4" key="1">
    <citation type="submission" date="2020-02" db="EMBL/GenBank/DDBJ databases">
        <authorList>
            <person name="Ferguson B K."/>
        </authorList>
    </citation>
    <scope>NUCLEOTIDE SEQUENCE [LARGE SCALE GENOMIC DNA]</scope>
</reference>
<evidence type="ECO:0000259" key="2">
    <source>
        <dbReference type="PROSITE" id="PS50217"/>
    </source>
</evidence>
<feature type="region of interest" description="Disordered" evidence="1">
    <location>
        <begin position="188"/>
        <end position="222"/>
    </location>
</feature>
<dbReference type="Gene3D" id="1.20.5.170">
    <property type="match status" value="1"/>
</dbReference>